<dbReference type="AlphaFoldDB" id="A0A4P6JU70"/>
<protein>
    <submittedName>
        <fullName evidence="9">Rhomboid family intramembrane serine protease</fullName>
    </submittedName>
</protein>
<dbReference type="KEGG" id="kbs:EPA93_25535"/>
<feature type="transmembrane region" description="Helical" evidence="7">
    <location>
        <begin position="180"/>
        <end position="200"/>
    </location>
</feature>
<dbReference type="Pfam" id="PF01694">
    <property type="entry name" value="Rhomboid"/>
    <property type="match status" value="1"/>
</dbReference>
<proteinExistence type="inferred from homology"/>
<keyword evidence="10" id="KW-1185">Reference proteome</keyword>
<dbReference type="SUPFAM" id="SSF144091">
    <property type="entry name" value="Rhomboid-like"/>
    <property type="match status" value="1"/>
</dbReference>
<feature type="transmembrane region" description="Helical" evidence="7">
    <location>
        <begin position="39"/>
        <end position="60"/>
    </location>
</feature>
<reference evidence="9 10" key="1">
    <citation type="submission" date="2019-01" db="EMBL/GenBank/DDBJ databases">
        <title>Ktedonosporobacter rubrisoli SCAWS-G2.</title>
        <authorList>
            <person name="Huang Y."/>
            <person name="Yan B."/>
        </authorList>
    </citation>
    <scope>NUCLEOTIDE SEQUENCE [LARGE SCALE GENOMIC DNA]</scope>
    <source>
        <strain evidence="9 10">SCAWS-G2</strain>
    </source>
</reference>
<evidence type="ECO:0000256" key="6">
    <source>
        <dbReference type="ARBA" id="ARBA00023136"/>
    </source>
</evidence>
<dbReference type="GO" id="GO:0006508">
    <property type="term" value="P:proteolysis"/>
    <property type="evidence" value="ECO:0007669"/>
    <property type="project" value="UniProtKB-KW"/>
</dbReference>
<feature type="transmembrane region" description="Helical" evidence="7">
    <location>
        <begin position="117"/>
        <end position="140"/>
    </location>
</feature>
<keyword evidence="3 7" id="KW-0812">Transmembrane</keyword>
<evidence type="ECO:0000256" key="5">
    <source>
        <dbReference type="ARBA" id="ARBA00022989"/>
    </source>
</evidence>
<organism evidence="9 10">
    <name type="scientific">Ktedonosporobacter rubrisoli</name>
    <dbReference type="NCBI Taxonomy" id="2509675"/>
    <lineage>
        <taxon>Bacteria</taxon>
        <taxon>Bacillati</taxon>
        <taxon>Chloroflexota</taxon>
        <taxon>Ktedonobacteria</taxon>
        <taxon>Ktedonobacterales</taxon>
        <taxon>Ktedonosporobacteraceae</taxon>
        <taxon>Ktedonosporobacter</taxon>
    </lineage>
</organism>
<dbReference type="OrthoDB" id="9813074at2"/>
<evidence type="ECO:0000256" key="2">
    <source>
        <dbReference type="ARBA" id="ARBA00009045"/>
    </source>
</evidence>
<evidence type="ECO:0000256" key="7">
    <source>
        <dbReference type="SAM" id="Phobius"/>
    </source>
</evidence>
<keyword evidence="9" id="KW-0645">Protease</keyword>
<dbReference type="Proteomes" id="UP000290365">
    <property type="component" value="Chromosome"/>
</dbReference>
<dbReference type="Gene3D" id="1.20.1540.10">
    <property type="entry name" value="Rhomboid-like"/>
    <property type="match status" value="1"/>
</dbReference>
<evidence type="ECO:0000259" key="8">
    <source>
        <dbReference type="Pfam" id="PF01694"/>
    </source>
</evidence>
<evidence type="ECO:0000313" key="9">
    <source>
        <dbReference type="EMBL" id="QBD79157.1"/>
    </source>
</evidence>
<evidence type="ECO:0000256" key="3">
    <source>
        <dbReference type="ARBA" id="ARBA00022692"/>
    </source>
</evidence>
<comment type="subcellular location">
    <subcellularLocation>
        <location evidence="1">Membrane</location>
        <topology evidence="1">Multi-pass membrane protein</topology>
    </subcellularLocation>
</comment>
<dbReference type="GO" id="GO:0004252">
    <property type="term" value="F:serine-type endopeptidase activity"/>
    <property type="evidence" value="ECO:0007669"/>
    <property type="project" value="InterPro"/>
</dbReference>
<dbReference type="EMBL" id="CP035758">
    <property type="protein sequence ID" value="QBD79157.1"/>
    <property type="molecule type" value="Genomic_DNA"/>
</dbReference>
<dbReference type="InterPro" id="IPR035952">
    <property type="entry name" value="Rhomboid-like_sf"/>
</dbReference>
<keyword evidence="6 7" id="KW-0472">Membrane</keyword>
<gene>
    <name evidence="9" type="ORF">EPA93_25535</name>
</gene>
<keyword evidence="4" id="KW-0378">Hydrolase</keyword>
<keyword evidence="5 7" id="KW-1133">Transmembrane helix</keyword>
<dbReference type="GO" id="GO:0016020">
    <property type="term" value="C:membrane"/>
    <property type="evidence" value="ECO:0007669"/>
    <property type="project" value="UniProtKB-SubCell"/>
</dbReference>
<accession>A0A4P6JU70</accession>
<evidence type="ECO:0000256" key="4">
    <source>
        <dbReference type="ARBA" id="ARBA00022801"/>
    </source>
</evidence>
<dbReference type="InterPro" id="IPR050925">
    <property type="entry name" value="Rhomboid_protease_S54"/>
</dbReference>
<sequence length="216" mass="24229">MYKIQRASDAATRRLQTRLSYQAAVEQHRRQRGLGRISWGTWTITLITVLLWCFTAYQVALSAGAHGWQAIISDIVKNAIDIQDKDNVALSSVLIAYGAKDNGLMIHGQYWRFITPIFLHVNALHLGLNMLNLIALGIFVERVVGHVRFLLIYLVTGVVSIVASFYFAPQDISVGHPGLYLAWLGLIVFLFFPTAGPFVAREFLPCSGWLLWLVLT</sequence>
<evidence type="ECO:0000256" key="1">
    <source>
        <dbReference type="ARBA" id="ARBA00004141"/>
    </source>
</evidence>
<comment type="similarity">
    <text evidence="2">Belongs to the peptidase S54 family.</text>
</comment>
<evidence type="ECO:0000313" key="10">
    <source>
        <dbReference type="Proteomes" id="UP000290365"/>
    </source>
</evidence>
<dbReference type="PANTHER" id="PTHR43731">
    <property type="entry name" value="RHOMBOID PROTEASE"/>
    <property type="match status" value="1"/>
</dbReference>
<dbReference type="InterPro" id="IPR022764">
    <property type="entry name" value="Peptidase_S54_rhomboid_dom"/>
</dbReference>
<dbReference type="PANTHER" id="PTHR43731:SF14">
    <property type="entry name" value="PRESENILIN-ASSOCIATED RHOMBOID-LIKE PROTEIN, MITOCHONDRIAL"/>
    <property type="match status" value="1"/>
</dbReference>
<name>A0A4P6JU70_KTERU</name>
<feature type="transmembrane region" description="Helical" evidence="7">
    <location>
        <begin position="147"/>
        <end position="168"/>
    </location>
</feature>
<feature type="domain" description="Peptidase S54 rhomboid" evidence="8">
    <location>
        <begin position="108"/>
        <end position="192"/>
    </location>
</feature>